<evidence type="ECO:0000256" key="1">
    <source>
        <dbReference type="SAM" id="MobiDB-lite"/>
    </source>
</evidence>
<feature type="compositionally biased region" description="Polar residues" evidence="1">
    <location>
        <begin position="7"/>
        <end position="37"/>
    </location>
</feature>
<sequence length="240" mass="26904">MGWWWSSAPNQGETASQTEPPRSTPSQSPPNHMNTPEPTLPAHLKPISRDELAEAELQSFLNSFHNENNTSTSSHSSQLSSPSSSSSSSTPPPPSASEHTYPPSSIPNNDSTEIPTNISPETLYPTTMSCRSAFDYAFFCQSFGGQWVNVYRYGELRSCSEHWSDFWFCMRTRSYSEEEKAKMISDRYRKKAVKYKTGPSSEDVWDVRTEPVRGAFQGDLRALEREMKAAAQREKGDQGA</sequence>
<evidence type="ECO:0000313" key="3">
    <source>
        <dbReference type="Proteomes" id="UP000242791"/>
    </source>
</evidence>
<dbReference type="STRING" id="1658174.A0A1J9REA0"/>
<evidence type="ECO:0008006" key="4">
    <source>
        <dbReference type="Google" id="ProtNLM"/>
    </source>
</evidence>
<comment type="caution">
    <text evidence="2">The sequence shown here is derived from an EMBL/GenBank/DDBJ whole genome shotgun (WGS) entry which is preliminary data.</text>
</comment>
<dbReference type="PANTHER" id="PTHR28052">
    <property type="entry name" value="UPF0545 PROTEIN C22ORF39"/>
    <property type="match status" value="1"/>
</dbReference>
<dbReference type="Proteomes" id="UP000242791">
    <property type="component" value="Unassembled WGS sequence"/>
</dbReference>
<feature type="compositionally biased region" description="Polar residues" evidence="1">
    <location>
        <begin position="102"/>
        <end position="120"/>
    </location>
</feature>
<organism evidence="2 3">
    <name type="scientific">Blastomyces percursus</name>
    <dbReference type="NCBI Taxonomy" id="1658174"/>
    <lineage>
        <taxon>Eukaryota</taxon>
        <taxon>Fungi</taxon>
        <taxon>Dikarya</taxon>
        <taxon>Ascomycota</taxon>
        <taxon>Pezizomycotina</taxon>
        <taxon>Eurotiomycetes</taxon>
        <taxon>Eurotiomycetidae</taxon>
        <taxon>Onygenales</taxon>
        <taxon>Ajellomycetaceae</taxon>
        <taxon>Blastomyces</taxon>
    </lineage>
</organism>
<feature type="compositionally biased region" description="Polar residues" evidence="1">
    <location>
        <begin position="59"/>
        <end position="69"/>
    </location>
</feature>
<dbReference type="VEuPathDB" id="FungiDB:ACJ73_01703"/>
<dbReference type="AlphaFoldDB" id="A0A1J9REA0"/>
<dbReference type="PANTHER" id="PTHR28052:SF1">
    <property type="entry name" value="UPF0545 PROTEIN C22ORF39"/>
    <property type="match status" value="1"/>
</dbReference>
<gene>
    <name evidence="2" type="ORF">ACJ73_01703</name>
</gene>
<proteinExistence type="predicted"/>
<feature type="compositionally biased region" description="Low complexity" evidence="1">
    <location>
        <begin position="70"/>
        <end position="89"/>
    </location>
</feature>
<keyword evidence="3" id="KW-1185">Reference proteome</keyword>
<dbReference type="OrthoDB" id="2017405at2759"/>
<accession>A0A1J9REA0</accession>
<dbReference type="InterPro" id="IPR021475">
    <property type="entry name" value="Pants/Emi1-like"/>
</dbReference>
<evidence type="ECO:0000313" key="2">
    <source>
        <dbReference type="EMBL" id="OJD26911.1"/>
    </source>
</evidence>
<dbReference type="Pfam" id="PF11326">
    <property type="entry name" value="PANTS-like"/>
    <property type="match status" value="1"/>
</dbReference>
<feature type="region of interest" description="Disordered" evidence="1">
    <location>
        <begin position="1"/>
        <end position="120"/>
    </location>
</feature>
<reference evidence="2 3" key="1">
    <citation type="submission" date="2015-08" db="EMBL/GenBank/DDBJ databases">
        <title>Emmonsia species relationships and genome sequence.</title>
        <authorList>
            <person name="Cuomo C.A."/>
            <person name="Schwartz I.S."/>
            <person name="Kenyon C."/>
            <person name="De Hoog G.S."/>
            <person name="Govender N.P."/>
            <person name="Botha A."/>
            <person name="Moreno L."/>
            <person name="De Vries M."/>
            <person name="Munoz J.F."/>
            <person name="Stielow J.B."/>
        </authorList>
    </citation>
    <scope>NUCLEOTIDE SEQUENCE [LARGE SCALE GENOMIC DNA]</scope>
    <source>
        <strain evidence="2 3">EI222</strain>
    </source>
</reference>
<dbReference type="EMBL" id="LGTZ01000161">
    <property type="protein sequence ID" value="OJD26911.1"/>
    <property type="molecule type" value="Genomic_DNA"/>
</dbReference>
<protein>
    <recommendedName>
        <fullName evidence="4">Early meiotic induction protein 1</fullName>
    </recommendedName>
</protein>
<name>A0A1J9REA0_9EURO</name>